<accession>A0A162JIH8</accession>
<keyword evidence="4 7" id="KW-1133">Transmembrane helix</keyword>
<dbReference type="Proteomes" id="UP000076863">
    <property type="component" value="Unassembled WGS sequence"/>
</dbReference>
<keyword evidence="3" id="KW-0067">ATP-binding</keyword>
<feature type="compositionally biased region" description="Basic and acidic residues" evidence="6">
    <location>
        <begin position="294"/>
        <end position="313"/>
    </location>
</feature>
<dbReference type="Gene3D" id="3.40.50.300">
    <property type="entry name" value="P-loop containing nucleotide triphosphate hydrolases"/>
    <property type="match status" value="1"/>
</dbReference>
<keyword evidence="5 7" id="KW-0472">Membrane</keyword>
<evidence type="ECO:0000256" key="4">
    <source>
        <dbReference type="ARBA" id="ARBA00022989"/>
    </source>
</evidence>
<dbReference type="GO" id="GO:0016020">
    <property type="term" value="C:membrane"/>
    <property type="evidence" value="ECO:0007669"/>
    <property type="project" value="InterPro"/>
</dbReference>
<evidence type="ECO:0000256" key="7">
    <source>
        <dbReference type="SAM" id="Phobius"/>
    </source>
</evidence>
<dbReference type="GO" id="GO:0016887">
    <property type="term" value="F:ATP hydrolysis activity"/>
    <property type="evidence" value="ECO:0007669"/>
    <property type="project" value="InterPro"/>
</dbReference>
<keyword evidence="1 7" id="KW-0812">Transmembrane</keyword>
<dbReference type="SUPFAM" id="SSF90123">
    <property type="entry name" value="ABC transporter transmembrane region"/>
    <property type="match status" value="1"/>
</dbReference>
<evidence type="ECO:0000256" key="6">
    <source>
        <dbReference type="SAM" id="MobiDB-lite"/>
    </source>
</evidence>
<evidence type="ECO:0000256" key="3">
    <source>
        <dbReference type="ARBA" id="ARBA00022840"/>
    </source>
</evidence>
<dbReference type="EMBL" id="AZHA01000014">
    <property type="protein sequence ID" value="OAA42503.1"/>
    <property type="molecule type" value="Genomic_DNA"/>
</dbReference>
<organism evidence="9 10">
    <name type="scientific">Beauveria brongniartii RCEF 3172</name>
    <dbReference type="NCBI Taxonomy" id="1081107"/>
    <lineage>
        <taxon>Eukaryota</taxon>
        <taxon>Fungi</taxon>
        <taxon>Dikarya</taxon>
        <taxon>Ascomycota</taxon>
        <taxon>Pezizomycotina</taxon>
        <taxon>Sordariomycetes</taxon>
        <taxon>Hypocreomycetidae</taxon>
        <taxon>Hypocreales</taxon>
        <taxon>Cordycipitaceae</taxon>
        <taxon>Beauveria</taxon>
        <taxon>Beauveria brongniartii</taxon>
    </lineage>
</organism>
<dbReference type="GO" id="GO:0005524">
    <property type="term" value="F:ATP binding"/>
    <property type="evidence" value="ECO:0007669"/>
    <property type="project" value="UniProtKB-KW"/>
</dbReference>
<protein>
    <submittedName>
        <fullName evidence="9">ABC transporter</fullName>
    </submittedName>
</protein>
<keyword evidence="10" id="KW-1185">Reference proteome</keyword>
<comment type="caution">
    <text evidence="9">The sequence shown here is derived from an EMBL/GenBank/DDBJ whole genome shotgun (WGS) entry which is preliminary data.</text>
</comment>
<evidence type="ECO:0000256" key="1">
    <source>
        <dbReference type="ARBA" id="ARBA00022692"/>
    </source>
</evidence>
<dbReference type="InterPro" id="IPR036640">
    <property type="entry name" value="ABC1_TM_sf"/>
</dbReference>
<evidence type="ECO:0000259" key="8">
    <source>
        <dbReference type="SMART" id="SM00382"/>
    </source>
</evidence>
<dbReference type="SMART" id="SM00382">
    <property type="entry name" value="AAA"/>
    <property type="match status" value="1"/>
</dbReference>
<name>A0A162JIH8_9HYPO</name>
<dbReference type="GO" id="GO:0042626">
    <property type="term" value="F:ATPase-coupled transmembrane transporter activity"/>
    <property type="evidence" value="ECO:0007669"/>
    <property type="project" value="TreeGrafter"/>
</dbReference>
<dbReference type="InterPro" id="IPR027417">
    <property type="entry name" value="P-loop_NTPase"/>
</dbReference>
<feature type="transmembrane region" description="Helical" evidence="7">
    <location>
        <begin position="108"/>
        <end position="136"/>
    </location>
</feature>
<evidence type="ECO:0000256" key="5">
    <source>
        <dbReference type="ARBA" id="ARBA00023136"/>
    </source>
</evidence>
<evidence type="ECO:0000256" key="2">
    <source>
        <dbReference type="ARBA" id="ARBA00022741"/>
    </source>
</evidence>
<keyword evidence="2" id="KW-0547">Nucleotide-binding</keyword>
<dbReference type="PANTHER" id="PTHR24223">
    <property type="entry name" value="ATP-BINDING CASSETTE SUB-FAMILY C"/>
    <property type="match status" value="1"/>
</dbReference>
<dbReference type="AlphaFoldDB" id="A0A162JIH8"/>
<sequence length="417" mass="46714">MEGLSKLVPTNVHSMLYFSFVILVNVGAILAGATYTAALQFLVLLYFIQRYYLRTSRQFRLLVIEAKTPLVSSLRDIGTGIAYIGASRTQKHNFVHCLYILDRSQKPYYFLLASQAFLSLTLDLVVALMALTLSILPLYVKGSTSPNAAGLAFLNLITLARLCDFLRDTPTEKRAKETARPENWPSCGEVVFQSVSARYKLDDSDQEPADLVNINLSIESGKKIGAMGRTGSGKSSLLYSILGFLEYEGTISIDGVDVKTADPDELRSRIIAITPESVELDGTVRDNLLPYDKTWGETKPGRPDAEQQKEAERRDQVVRATLIRLRIWDRLPRKRGLDAVLEEFGTHTERSNCCVSLVLVDEATASVDIWRDQIVRKMMLEYFRGCTMIVVAHREETIADTNRTVHMPNGQIEHADV</sequence>
<gene>
    <name evidence="9" type="ORF">BBO_05166</name>
</gene>
<evidence type="ECO:0000313" key="9">
    <source>
        <dbReference type="EMBL" id="OAA42503.1"/>
    </source>
</evidence>
<dbReference type="Pfam" id="PF00005">
    <property type="entry name" value="ABC_tran"/>
    <property type="match status" value="1"/>
</dbReference>
<dbReference type="OrthoDB" id="4867492at2759"/>
<dbReference type="InterPro" id="IPR003439">
    <property type="entry name" value="ABC_transporter-like_ATP-bd"/>
</dbReference>
<feature type="domain" description="AAA+ ATPase" evidence="8">
    <location>
        <begin position="220"/>
        <end position="413"/>
    </location>
</feature>
<dbReference type="PANTHER" id="PTHR24223:SF399">
    <property type="entry name" value="ABC TRANSPORTER ATNG"/>
    <property type="match status" value="1"/>
</dbReference>
<dbReference type="InterPro" id="IPR050173">
    <property type="entry name" value="ABC_transporter_C-like"/>
</dbReference>
<feature type="region of interest" description="Disordered" evidence="6">
    <location>
        <begin position="292"/>
        <end position="313"/>
    </location>
</feature>
<evidence type="ECO:0000313" key="10">
    <source>
        <dbReference type="Proteomes" id="UP000076863"/>
    </source>
</evidence>
<feature type="transmembrane region" description="Helical" evidence="7">
    <location>
        <begin position="15"/>
        <end position="48"/>
    </location>
</feature>
<dbReference type="SUPFAM" id="SSF52540">
    <property type="entry name" value="P-loop containing nucleoside triphosphate hydrolases"/>
    <property type="match status" value="1"/>
</dbReference>
<dbReference type="Gene3D" id="1.20.1560.10">
    <property type="entry name" value="ABC transporter type 1, transmembrane domain"/>
    <property type="match status" value="1"/>
</dbReference>
<proteinExistence type="predicted"/>
<dbReference type="InterPro" id="IPR003593">
    <property type="entry name" value="AAA+_ATPase"/>
</dbReference>
<reference evidence="9 10" key="1">
    <citation type="journal article" date="2016" name="Genome Biol. Evol.">
        <title>Divergent and convergent evolution of fungal pathogenicity.</title>
        <authorList>
            <person name="Shang Y."/>
            <person name="Xiao G."/>
            <person name="Zheng P."/>
            <person name="Cen K."/>
            <person name="Zhan S."/>
            <person name="Wang C."/>
        </authorList>
    </citation>
    <scope>NUCLEOTIDE SEQUENCE [LARGE SCALE GENOMIC DNA]</scope>
    <source>
        <strain evidence="9 10">RCEF 3172</strain>
    </source>
</reference>